<name>A0A9W4T7T0_9GLOM</name>
<feature type="non-terminal residue" evidence="1">
    <location>
        <position position="1"/>
    </location>
</feature>
<evidence type="ECO:0000313" key="1">
    <source>
        <dbReference type="EMBL" id="CAI2194949.1"/>
    </source>
</evidence>
<evidence type="ECO:0000313" key="2">
    <source>
        <dbReference type="Proteomes" id="UP001153678"/>
    </source>
</evidence>
<protein>
    <submittedName>
        <fullName evidence="1">10516_t:CDS:1</fullName>
    </submittedName>
</protein>
<proteinExistence type="predicted"/>
<reference evidence="1" key="1">
    <citation type="submission" date="2022-08" db="EMBL/GenBank/DDBJ databases">
        <authorList>
            <person name="Kallberg Y."/>
            <person name="Tangrot J."/>
            <person name="Rosling A."/>
        </authorList>
    </citation>
    <scope>NUCLEOTIDE SEQUENCE</scope>
    <source>
        <strain evidence="1">Wild A</strain>
    </source>
</reference>
<dbReference type="AlphaFoldDB" id="A0A9W4T7T0"/>
<organism evidence="1 2">
    <name type="scientific">Funneliformis geosporum</name>
    <dbReference type="NCBI Taxonomy" id="1117311"/>
    <lineage>
        <taxon>Eukaryota</taxon>
        <taxon>Fungi</taxon>
        <taxon>Fungi incertae sedis</taxon>
        <taxon>Mucoromycota</taxon>
        <taxon>Glomeromycotina</taxon>
        <taxon>Glomeromycetes</taxon>
        <taxon>Glomerales</taxon>
        <taxon>Glomeraceae</taxon>
        <taxon>Funneliformis</taxon>
    </lineage>
</organism>
<sequence>TIEATRELIRLRRENHNDFEFIFNNRHERIWRTICNQLFLNREDSPLFPLNVVGNSTH</sequence>
<comment type="caution">
    <text evidence="1">The sequence shown here is derived from an EMBL/GenBank/DDBJ whole genome shotgun (WGS) entry which is preliminary data.</text>
</comment>
<accession>A0A9W4T7T0</accession>
<dbReference type="Proteomes" id="UP001153678">
    <property type="component" value="Unassembled WGS sequence"/>
</dbReference>
<keyword evidence="2" id="KW-1185">Reference proteome</keyword>
<gene>
    <name evidence="1" type="ORF">FWILDA_LOCUS16832</name>
</gene>
<dbReference type="EMBL" id="CAMKVN010011690">
    <property type="protein sequence ID" value="CAI2194949.1"/>
    <property type="molecule type" value="Genomic_DNA"/>
</dbReference>